<comment type="caution">
    <text evidence="7">The sequence shown here is derived from an EMBL/GenBank/DDBJ whole genome shotgun (WGS) entry which is preliminary data.</text>
</comment>
<dbReference type="PROSITE" id="PS00455">
    <property type="entry name" value="AMP_BINDING"/>
    <property type="match status" value="1"/>
</dbReference>
<gene>
    <name evidence="7" type="ORF">BCR33DRAFT_703686</name>
</gene>
<evidence type="ECO:0000259" key="6">
    <source>
        <dbReference type="Pfam" id="PF00501"/>
    </source>
</evidence>
<sequence>MFGASPTRLSLELQDSATSNSGAIRRNLKSPGTLVERPEEGINTLFDILQRGFAKYPSKPTFGSRRVQRIIEEQKEVTKKVPGGGEVKEMKTWKFFELSGYEWLTWGEAKVLTTAYASGLRALGMKKGDKLTIFADTSREWMFCAMSCILQGITVTTAYATLGEDGLAYSVQECEVPTIFTNAELLPVIYKIASKCPTLKNIIYHGTADQAVLEKLASDAKHFTVLSLNDLKALGEKNPVDPVQSDKEDLALIMYTSGSTGPPKGVMLTHANVVATIAGCVYQIGDHVNDQDTYLAYLPLAHILEFAVEMAVLYFGCELGYGGVKTLTDGSVRNCKGDIRELRPTVLAGVPAVWEGIRKAVESKIRSSSTITQRVFDGCFGLKSLLLSNGLGILAAPLDAIVFNKIKDQVGGRLKFAISGGAPIPKSTHEVIFFISGILVALTGFSFAVLERRCCHCYSGYGMTEACGIVALQEVWQSATLGITGAPFPNMEMKLVDVENTSYKSTNVPKPQGEIWVRGANVMKGYFKQPALTREVLTEDGWMMTGDIGEWNADGTLSIIDRKKNLVKLANGEYIALEKLESMYKTSKFVQNICVYADPEQAYPVALIQPIEKELKATAAALDKNVTAEHELEELCSRKDIQNAVLASFSEIHKATKLQGAEKIGAVFISKEEWTPQNGLLTAAMKLQRKQITTTYAKEIKAMYSQ</sequence>
<dbReference type="STRING" id="329046.A0A1Y2B4H6"/>
<dbReference type="Pfam" id="PF00501">
    <property type="entry name" value="AMP-binding"/>
    <property type="match status" value="1"/>
</dbReference>
<evidence type="ECO:0000313" key="7">
    <source>
        <dbReference type="EMBL" id="ORY29739.1"/>
    </source>
</evidence>
<comment type="similarity">
    <text evidence="1">Belongs to the ATP-dependent AMP-binding enzyme family.</text>
</comment>
<feature type="domain" description="AMP-dependent synthetase/ligase" evidence="6">
    <location>
        <begin position="99"/>
        <end position="527"/>
    </location>
</feature>
<dbReference type="PANTHER" id="PTHR43272:SF83">
    <property type="entry name" value="ACYL-COA SYNTHETASE LONG-CHAIN, ISOFORM J"/>
    <property type="match status" value="1"/>
</dbReference>
<dbReference type="GO" id="GO:0005811">
    <property type="term" value="C:lipid droplet"/>
    <property type="evidence" value="ECO:0007669"/>
    <property type="project" value="TreeGrafter"/>
</dbReference>
<dbReference type="EMBL" id="MCGO01000086">
    <property type="protein sequence ID" value="ORY29739.1"/>
    <property type="molecule type" value="Genomic_DNA"/>
</dbReference>
<dbReference type="InterPro" id="IPR020845">
    <property type="entry name" value="AMP-binding_CS"/>
</dbReference>
<dbReference type="GO" id="GO:0005524">
    <property type="term" value="F:ATP binding"/>
    <property type="evidence" value="ECO:0007669"/>
    <property type="project" value="UniProtKB-KW"/>
</dbReference>
<dbReference type="AlphaFoldDB" id="A0A1Y2B4H6"/>
<keyword evidence="8" id="KW-1185">Reference proteome</keyword>
<dbReference type="OrthoDB" id="1700726at2759"/>
<name>A0A1Y2B4H6_9FUNG</name>
<protein>
    <submittedName>
        <fullName evidence="7">Acetyl-CoA synthetase-like protein</fullName>
    </submittedName>
</protein>
<dbReference type="GO" id="GO:0004467">
    <property type="term" value="F:long-chain fatty acid-CoA ligase activity"/>
    <property type="evidence" value="ECO:0007669"/>
    <property type="project" value="UniProtKB-EC"/>
</dbReference>
<dbReference type="SUPFAM" id="SSF56801">
    <property type="entry name" value="Acetyl-CoA synthetase-like"/>
    <property type="match status" value="1"/>
</dbReference>
<dbReference type="GO" id="GO:0005886">
    <property type="term" value="C:plasma membrane"/>
    <property type="evidence" value="ECO:0007669"/>
    <property type="project" value="TreeGrafter"/>
</dbReference>
<dbReference type="InterPro" id="IPR042099">
    <property type="entry name" value="ANL_N_sf"/>
</dbReference>
<dbReference type="Gene3D" id="3.40.50.12780">
    <property type="entry name" value="N-terminal domain of ligase-like"/>
    <property type="match status" value="1"/>
</dbReference>
<dbReference type="GO" id="GO:0005783">
    <property type="term" value="C:endoplasmic reticulum"/>
    <property type="evidence" value="ECO:0007669"/>
    <property type="project" value="TreeGrafter"/>
</dbReference>
<evidence type="ECO:0000313" key="8">
    <source>
        <dbReference type="Proteomes" id="UP000193642"/>
    </source>
</evidence>
<evidence type="ECO:0000256" key="5">
    <source>
        <dbReference type="ARBA" id="ARBA00036813"/>
    </source>
</evidence>
<evidence type="ECO:0000256" key="2">
    <source>
        <dbReference type="ARBA" id="ARBA00022598"/>
    </source>
</evidence>
<proteinExistence type="inferred from homology"/>
<keyword evidence="2" id="KW-0436">Ligase</keyword>
<reference evidence="7 8" key="1">
    <citation type="submission" date="2016-07" db="EMBL/GenBank/DDBJ databases">
        <title>Pervasive Adenine N6-methylation of Active Genes in Fungi.</title>
        <authorList>
            <consortium name="DOE Joint Genome Institute"/>
            <person name="Mondo S.J."/>
            <person name="Dannebaum R.O."/>
            <person name="Kuo R.C."/>
            <person name="Labutti K."/>
            <person name="Haridas S."/>
            <person name="Kuo A."/>
            <person name="Salamov A."/>
            <person name="Ahrendt S.R."/>
            <person name="Lipzen A."/>
            <person name="Sullivan W."/>
            <person name="Andreopoulos W.B."/>
            <person name="Clum A."/>
            <person name="Lindquist E."/>
            <person name="Daum C."/>
            <person name="Ramamoorthy G.K."/>
            <person name="Gryganskyi A."/>
            <person name="Culley D."/>
            <person name="Magnuson J.K."/>
            <person name="James T.Y."/>
            <person name="O'Malley M.A."/>
            <person name="Stajich J.E."/>
            <person name="Spatafora J.W."/>
            <person name="Visel A."/>
            <person name="Grigoriev I.V."/>
        </authorList>
    </citation>
    <scope>NUCLEOTIDE SEQUENCE [LARGE SCALE GENOMIC DNA]</scope>
    <source>
        <strain evidence="7 8">JEL800</strain>
    </source>
</reference>
<keyword evidence="3" id="KW-0547">Nucleotide-binding</keyword>
<comment type="catalytic activity">
    <reaction evidence="5">
        <text>a long-chain fatty acid + ATP + CoA = a long-chain fatty acyl-CoA + AMP + diphosphate</text>
        <dbReference type="Rhea" id="RHEA:15421"/>
        <dbReference type="ChEBI" id="CHEBI:30616"/>
        <dbReference type="ChEBI" id="CHEBI:33019"/>
        <dbReference type="ChEBI" id="CHEBI:57287"/>
        <dbReference type="ChEBI" id="CHEBI:57560"/>
        <dbReference type="ChEBI" id="CHEBI:83139"/>
        <dbReference type="ChEBI" id="CHEBI:456215"/>
        <dbReference type="EC" id="6.2.1.3"/>
    </reaction>
</comment>
<evidence type="ECO:0000256" key="1">
    <source>
        <dbReference type="ARBA" id="ARBA00006432"/>
    </source>
</evidence>
<dbReference type="PANTHER" id="PTHR43272">
    <property type="entry name" value="LONG-CHAIN-FATTY-ACID--COA LIGASE"/>
    <property type="match status" value="1"/>
</dbReference>
<dbReference type="GO" id="GO:0035336">
    <property type="term" value="P:long-chain fatty-acyl-CoA metabolic process"/>
    <property type="evidence" value="ECO:0007669"/>
    <property type="project" value="TreeGrafter"/>
</dbReference>
<dbReference type="Proteomes" id="UP000193642">
    <property type="component" value="Unassembled WGS sequence"/>
</dbReference>
<evidence type="ECO:0000256" key="3">
    <source>
        <dbReference type="ARBA" id="ARBA00022741"/>
    </source>
</evidence>
<dbReference type="InterPro" id="IPR000873">
    <property type="entry name" value="AMP-dep_synth/lig_dom"/>
</dbReference>
<accession>A0A1Y2B4H6</accession>
<organism evidence="7 8">
    <name type="scientific">Rhizoclosmatium globosum</name>
    <dbReference type="NCBI Taxonomy" id="329046"/>
    <lineage>
        <taxon>Eukaryota</taxon>
        <taxon>Fungi</taxon>
        <taxon>Fungi incertae sedis</taxon>
        <taxon>Chytridiomycota</taxon>
        <taxon>Chytridiomycota incertae sedis</taxon>
        <taxon>Chytridiomycetes</taxon>
        <taxon>Chytridiales</taxon>
        <taxon>Chytriomycetaceae</taxon>
        <taxon>Rhizoclosmatium</taxon>
    </lineage>
</organism>
<evidence type="ECO:0000256" key="4">
    <source>
        <dbReference type="ARBA" id="ARBA00022840"/>
    </source>
</evidence>
<keyword evidence="4" id="KW-0067">ATP-binding</keyword>